<name>A0ACB9SY77_HOLOL</name>
<keyword evidence="2" id="KW-1185">Reference proteome</keyword>
<sequence length="372" mass="42892">MDEKKWKVIMDLLTSSSSSSDEELYANLHISMRKKLVKVSGFIYVVRQWSDIQFKQNFRINRDTSYEIISQYKISPFGAKVKSHGGVEQISHEVEILAFIWFAANKSSLRDVSQRFGIGLSTLYRSIEKVMEFLIFIAPKVIRFPKTMEEKEKLSSEFYKLAGFPGVIGCIDGTSIPISTPAHKLKHTYVNRHDIPTITLQGICDNKRKFIDVFTGTPGKVHDARVWKLSDISKEIGVICGNRFHLIGDNAYPLRKYLLTPFKNFGNLSPQETRYNKKFCATRVIIENCFGLLKGRFRQLLKIEMHNVDKITKFIISCCVLHNICIDNNDFIYEGDYICDNVEEDILIENEAQLKREGEAKRNCIKNSLEYI</sequence>
<evidence type="ECO:0000313" key="1">
    <source>
        <dbReference type="EMBL" id="KAI4459384.1"/>
    </source>
</evidence>
<dbReference type="EMBL" id="CM043020">
    <property type="protein sequence ID" value="KAI4459384.1"/>
    <property type="molecule type" value="Genomic_DNA"/>
</dbReference>
<proteinExistence type="predicted"/>
<reference evidence="1" key="1">
    <citation type="submission" date="2022-04" db="EMBL/GenBank/DDBJ databases">
        <title>Chromosome-scale genome assembly of Holotrichia oblita Faldermann.</title>
        <authorList>
            <person name="Rongchong L."/>
        </authorList>
    </citation>
    <scope>NUCLEOTIDE SEQUENCE</scope>
    <source>
        <strain evidence="1">81SQS9</strain>
    </source>
</reference>
<gene>
    <name evidence="1" type="ORF">MML48_6g00020656</name>
</gene>
<protein>
    <submittedName>
        <fullName evidence="1">Uncharacterized protein</fullName>
    </submittedName>
</protein>
<comment type="caution">
    <text evidence="1">The sequence shown here is derived from an EMBL/GenBank/DDBJ whole genome shotgun (WGS) entry which is preliminary data.</text>
</comment>
<organism evidence="1 2">
    <name type="scientific">Holotrichia oblita</name>
    <name type="common">Chafer beetle</name>
    <dbReference type="NCBI Taxonomy" id="644536"/>
    <lineage>
        <taxon>Eukaryota</taxon>
        <taxon>Metazoa</taxon>
        <taxon>Ecdysozoa</taxon>
        <taxon>Arthropoda</taxon>
        <taxon>Hexapoda</taxon>
        <taxon>Insecta</taxon>
        <taxon>Pterygota</taxon>
        <taxon>Neoptera</taxon>
        <taxon>Endopterygota</taxon>
        <taxon>Coleoptera</taxon>
        <taxon>Polyphaga</taxon>
        <taxon>Scarabaeiformia</taxon>
        <taxon>Scarabaeidae</taxon>
        <taxon>Melolonthinae</taxon>
        <taxon>Holotrichia</taxon>
    </lineage>
</organism>
<evidence type="ECO:0000313" key="2">
    <source>
        <dbReference type="Proteomes" id="UP001056778"/>
    </source>
</evidence>
<accession>A0ACB9SY77</accession>
<dbReference type="Proteomes" id="UP001056778">
    <property type="component" value="Chromosome 6"/>
</dbReference>